<keyword evidence="2" id="KW-1185">Reference proteome</keyword>
<evidence type="ECO:0000313" key="1">
    <source>
        <dbReference type="EMBL" id="MDF0718302.1"/>
    </source>
</evidence>
<organism evidence="1 2">
    <name type="scientific">Flagellimonas yonaguniensis</name>
    <dbReference type="NCBI Taxonomy" id="3031325"/>
    <lineage>
        <taxon>Bacteria</taxon>
        <taxon>Pseudomonadati</taxon>
        <taxon>Bacteroidota</taxon>
        <taxon>Flavobacteriia</taxon>
        <taxon>Flavobacteriales</taxon>
        <taxon>Flavobacteriaceae</taxon>
        <taxon>Flagellimonas</taxon>
    </lineage>
</organism>
<evidence type="ECO:0000313" key="2">
    <source>
        <dbReference type="Proteomes" id="UP001221366"/>
    </source>
</evidence>
<name>A0ABT5Y5M6_9FLAO</name>
<gene>
    <name evidence="1" type="ORF">PY092_19235</name>
</gene>
<comment type="caution">
    <text evidence="1">The sequence shown here is derived from an EMBL/GenBank/DDBJ whole genome shotgun (WGS) entry which is preliminary data.</text>
</comment>
<reference evidence="1 2" key="1">
    <citation type="submission" date="2023-03" db="EMBL/GenBank/DDBJ databases">
        <title>Muricauda XX sp. nov. and Muricauda XXX sp. nov., two novel species isolated from Okinawa Trough.</title>
        <authorList>
            <person name="Cao W."/>
            <person name="Deng X."/>
        </authorList>
    </citation>
    <scope>NUCLEOTIDE SEQUENCE [LARGE SCALE GENOMIC DNA]</scope>
    <source>
        <strain evidence="1 2">334s03</strain>
    </source>
</reference>
<proteinExistence type="predicted"/>
<dbReference type="Proteomes" id="UP001221366">
    <property type="component" value="Unassembled WGS sequence"/>
</dbReference>
<accession>A0ABT5Y5M6</accession>
<dbReference type="EMBL" id="JARFVB010000026">
    <property type="protein sequence ID" value="MDF0718302.1"/>
    <property type="molecule type" value="Genomic_DNA"/>
</dbReference>
<protein>
    <submittedName>
        <fullName evidence="1">Uncharacterized protein</fullName>
    </submittedName>
</protein>
<sequence>MNATIHKICGSLVYSVELSVSYHYLKASQVKRTVYNYGIVRIFLRICSDILKTLDL</sequence>
<dbReference type="RefSeq" id="WP_275617363.1">
    <property type="nucleotide sequence ID" value="NZ_JARFVB010000026.1"/>
</dbReference>